<feature type="region of interest" description="Disordered" evidence="1">
    <location>
        <begin position="153"/>
        <end position="174"/>
    </location>
</feature>
<accession>A0A5C7B5F6</accession>
<name>A0A5C7B5F6_9FLAO</name>
<reference evidence="3" key="1">
    <citation type="submission" date="2019-08" db="EMBL/GenBank/DDBJ databases">
        <title>Seonamhaeicola sediminis sp. nov., isolated from marine sediment.</title>
        <authorList>
            <person name="Cao W.R."/>
        </authorList>
    </citation>
    <scope>NUCLEOTIDE SEQUENCE [LARGE SCALE GENOMIC DNA]</scope>
    <source>
        <strain evidence="3">Gy8</strain>
    </source>
</reference>
<proteinExistence type="predicted"/>
<feature type="compositionally biased region" description="Basic and acidic residues" evidence="1">
    <location>
        <begin position="162"/>
        <end position="174"/>
    </location>
</feature>
<dbReference type="Proteomes" id="UP000321790">
    <property type="component" value="Unassembled WGS sequence"/>
</dbReference>
<evidence type="ECO:0000256" key="1">
    <source>
        <dbReference type="SAM" id="MobiDB-lite"/>
    </source>
</evidence>
<sequence>MNRNELFDKLLKHLCENKDGFWGLISTSEQYFNITDEILIESIVDEMIERDWVKESNYDKFSVMIKYDGQQVYHKYGSYSSFLRDLKKSNNKELVQKSTDRKLNNISKISAILFGFSSIILSYYKIIDDKKISNQKTEIIELNKTIDSLKTELKKQSTTPKIKNESDTTKTKEL</sequence>
<dbReference type="AlphaFoldDB" id="A0A5C7B5F6"/>
<protein>
    <submittedName>
        <fullName evidence="2">Uncharacterized protein</fullName>
    </submittedName>
</protein>
<comment type="caution">
    <text evidence="2">The sequence shown here is derived from an EMBL/GenBank/DDBJ whole genome shotgun (WGS) entry which is preliminary data.</text>
</comment>
<dbReference type="OrthoDB" id="1448425at2"/>
<gene>
    <name evidence="2" type="ORF">FUA26_00590</name>
</gene>
<organism evidence="2 3">
    <name type="scientific">Seonamhaeicola algicola</name>
    <dbReference type="NCBI Taxonomy" id="1719036"/>
    <lineage>
        <taxon>Bacteria</taxon>
        <taxon>Pseudomonadati</taxon>
        <taxon>Bacteroidota</taxon>
        <taxon>Flavobacteriia</taxon>
        <taxon>Flavobacteriales</taxon>
        <taxon>Flavobacteriaceae</taxon>
    </lineage>
</organism>
<keyword evidence="3" id="KW-1185">Reference proteome</keyword>
<dbReference type="EMBL" id="VOSC01000005">
    <property type="protein sequence ID" value="TXE15039.1"/>
    <property type="molecule type" value="Genomic_DNA"/>
</dbReference>
<dbReference type="RefSeq" id="WP_147130435.1">
    <property type="nucleotide sequence ID" value="NZ_VOSC01000005.1"/>
</dbReference>
<evidence type="ECO:0000313" key="2">
    <source>
        <dbReference type="EMBL" id="TXE15039.1"/>
    </source>
</evidence>
<evidence type="ECO:0000313" key="3">
    <source>
        <dbReference type="Proteomes" id="UP000321790"/>
    </source>
</evidence>